<organism evidence="1 2">
    <name type="scientific">Methylocystis rosea</name>
    <dbReference type="NCBI Taxonomy" id="173366"/>
    <lineage>
        <taxon>Bacteria</taxon>
        <taxon>Pseudomonadati</taxon>
        <taxon>Pseudomonadota</taxon>
        <taxon>Alphaproteobacteria</taxon>
        <taxon>Hyphomicrobiales</taxon>
        <taxon>Methylocystaceae</taxon>
        <taxon>Methylocystis</taxon>
    </lineage>
</organism>
<sequence length="359" mass="39912">MFFNIDADDGAAIHGWLAPDNPSAVPKILVRRPGEEDIEISATIQRPDVRDLGVHATGLVGFLIDDKMIQGLPGVEDIELLEADTGILIYRRFKKGRHIERKFFLFDGSIRPIEKLGGRSRNLFTLTYPSTERYAFETMLVLINNSFNKSIFMSGRSSFPRYAHFLSNAKFTTAALLSDPFEELAQRLVILSLIQKSDSTHMLPLLFTGLTALTDFVRDLPLEDPKGILAKFRNVTDEEREALISPMTRMFGCIPGETPERRHVPAALENLASMELVGVRSRFRDFSALLAGILGHDLTGDYEPVVHPSISALADRLSRISLVADLLEADLALYSFAEESVLSALSDDADVVARDTQTM</sequence>
<dbReference type="EMBL" id="CP034086">
    <property type="protein sequence ID" value="AZG77647.1"/>
    <property type="molecule type" value="Genomic_DNA"/>
</dbReference>
<name>A0A3G8M7C2_9HYPH</name>
<evidence type="ECO:0000313" key="1">
    <source>
        <dbReference type="EMBL" id="AZG77647.1"/>
    </source>
</evidence>
<dbReference type="RefSeq" id="WP_124739304.1">
    <property type="nucleotide sequence ID" value="NZ_CP034086.1"/>
</dbReference>
<evidence type="ECO:0000313" key="2">
    <source>
        <dbReference type="Proteomes" id="UP000273982"/>
    </source>
</evidence>
<protein>
    <submittedName>
        <fullName evidence="1">Uncharacterized protein</fullName>
    </submittedName>
</protein>
<gene>
    <name evidence="1" type="ORF">EHO51_13410</name>
</gene>
<proteinExistence type="predicted"/>
<dbReference type="AlphaFoldDB" id="A0A3G8M7C2"/>
<accession>A0A3G8M7C2</accession>
<dbReference type="KEGG" id="mros:EHO51_13410"/>
<dbReference type="Proteomes" id="UP000273982">
    <property type="component" value="Chromosome"/>
</dbReference>
<reference evidence="1 2" key="1">
    <citation type="submission" date="2018-11" db="EMBL/GenBank/DDBJ databases">
        <title>Genome squencing of methanotrophic bacteria isolated from alkaline groundwater in Korea.</title>
        <authorList>
            <person name="Nguyen L.N."/>
        </authorList>
    </citation>
    <scope>NUCLEOTIDE SEQUENCE [LARGE SCALE GENOMIC DNA]</scope>
    <source>
        <strain evidence="1 2">GW6</strain>
    </source>
</reference>